<sequence>MPRSPRRRAPRSPGPSAAAPRPEPRFPPPELAAARPPAAARATAAEPGTPPAARVGPCLFCFRFRGPPLHSPPPRTTEPRFLCSGASWNPGTEPPSGSHALVDKVRPLSFTKNFHHTGDCTCSTHCAGPHQLAPHPGVTR</sequence>
<dbReference type="Proteomes" id="UP001652662">
    <property type="component" value="Chromosome 32"/>
</dbReference>
<feature type="compositionally biased region" description="Low complexity" evidence="1">
    <location>
        <begin position="31"/>
        <end position="52"/>
    </location>
</feature>
<accession>A0ABM4N1R0</accession>
<protein>
    <recommendedName>
        <fullName evidence="4">Atherin-like</fullName>
    </recommendedName>
</protein>
<reference evidence="3" key="1">
    <citation type="submission" date="2025-08" db="UniProtKB">
        <authorList>
            <consortium name="RefSeq"/>
        </authorList>
    </citation>
    <scope>IDENTIFICATION</scope>
    <source>
        <tissue evidence="3">Blood</tissue>
    </source>
</reference>
<evidence type="ECO:0008006" key="4">
    <source>
        <dbReference type="Google" id="ProtNLM"/>
    </source>
</evidence>
<feature type="compositionally biased region" description="Basic residues" evidence="1">
    <location>
        <begin position="1"/>
        <end position="10"/>
    </location>
</feature>
<organism evidence="2 3">
    <name type="scientific">Equus przewalskii</name>
    <name type="common">Przewalski's horse</name>
    <name type="synonym">Equus caballus przewalskii</name>
    <dbReference type="NCBI Taxonomy" id="9798"/>
    <lineage>
        <taxon>Eukaryota</taxon>
        <taxon>Metazoa</taxon>
        <taxon>Chordata</taxon>
        <taxon>Craniata</taxon>
        <taxon>Vertebrata</taxon>
        <taxon>Euteleostomi</taxon>
        <taxon>Mammalia</taxon>
        <taxon>Eutheria</taxon>
        <taxon>Laurasiatheria</taxon>
        <taxon>Perissodactyla</taxon>
        <taxon>Equidae</taxon>
        <taxon>Equus</taxon>
    </lineage>
</organism>
<evidence type="ECO:0000313" key="2">
    <source>
        <dbReference type="Proteomes" id="UP001652662"/>
    </source>
</evidence>
<keyword evidence="2" id="KW-1185">Reference proteome</keyword>
<evidence type="ECO:0000256" key="1">
    <source>
        <dbReference type="SAM" id="MobiDB-lite"/>
    </source>
</evidence>
<dbReference type="RefSeq" id="XP_070458873.1">
    <property type="nucleotide sequence ID" value="XM_070602772.1"/>
</dbReference>
<feature type="region of interest" description="Disordered" evidence="1">
    <location>
        <begin position="1"/>
        <end position="52"/>
    </location>
</feature>
<evidence type="ECO:0000313" key="3">
    <source>
        <dbReference type="RefSeq" id="XP_070458873.1"/>
    </source>
</evidence>
<dbReference type="GeneID" id="139080732"/>
<gene>
    <name evidence="3" type="primary">LOC139080732</name>
</gene>
<proteinExistence type="predicted"/>
<name>A0ABM4N1R0_EQUPR</name>